<feature type="transmembrane region" description="Helical" evidence="1">
    <location>
        <begin position="78"/>
        <end position="97"/>
    </location>
</feature>
<feature type="transmembrane region" description="Helical" evidence="1">
    <location>
        <begin position="222"/>
        <end position="242"/>
    </location>
</feature>
<feature type="transmembrane region" description="Helical" evidence="1">
    <location>
        <begin position="132"/>
        <end position="151"/>
    </location>
</feature>
<feature type="transmembrane region" description="Helical" evidence="1">
    <location>
        <begin position="157"/>
        <end position="178"/>
    </location>
</feature>
<proteinExistence type="predicted"/>
<dbReference type="RefSeq" id="WP_264778753.1">
    <property type="nucleotide sequence ID" value="NZ_AP026563.1"/>
</dbReference>
<feature type="transmembrane region" description="Helical" evidence="1">
    <location>
        <begin position="103"/>
        <end position="125"/>
    </location>
</feature>
<feature type="transmembrane region" description="Helical" evidence="1">
    <location>
        <begin position="12"/>
        <end position="35"/>
    </location>
</feature>
<dbReference type="InterPro" id="IPR037185">
    <property type="entry name" value="EmrE-like"/>
</dbReference>
<keyword evidence="3" id="KW-0614">Plasmid</keyword>
<dbReference type="InterPro" id="IPR000620">
    <property type="entry name" value="EamA_dom"/>
</dbReference>
<dbReference type="PANTHER" id="PTHR12715">
    <property type="entry name" value="TRANSPORTER, DRUG/METABOLITE EXPORTER FAMILY"/>
    <property type="match status" value="1"/>
</dbReference>
<reference evidence="3" key="1">
    <citation type="submission" date="2022-07" db="EMBL/GenBank/DDBJ databases">
        <title>Complete Genome Sequence of the Radioresistant Bacterium Deinococcus aetherius ST0316, Isolated from the Air Dust collected in Lower Stratosphere above Japan.</title>
        <authorList>
            <person name="Satoh K."/>
            <person name="Hagiwara K."/>
            <person name="Katsumata K."/>
            <person name="Kubo A."/>
            <person name="Yokobori S."/>
            <person name="Yamagishi A."/>
            <person name="Oono Y."/>
            <person name="Narumi I."/>
        </authorList>
    </citation>
    <scope>NUCLEOTIDE SEQUENCE</scope>
    <source>
        <strain evidence="3">ST0316</strain>
        <plasmid evidence="3">pDAETH-3</plasmid>
    </source>
</reference>
<feature type="domain" description="EamA" evidence="2">
    <location>
        <begin position="159"/>
        <end position="293"/>
    </location>
</feature>
<feature type="transmembrane region" description="Helical" evidence="1">
    <location>
        <begin position="47"/>
        <end position="66"/>
    </location>
</feature>
<accession>A0ABM8AKZ0</accession>
<evidence type="ECO:0000256" key="1">
    <source>
        <dbReference type="SAM" id="Phobius"/>
    </source>
</evidence>
<geneLocation type="plasmid" evidence="3 4">
    <name>pDAETH-3</name>
</geneLocation>
<evidence type="ECO:0000313" key="3">
    <source>
        <dbReference type="EMBL" id="BDP44501.1"/>
    </source>
</evidence>
<evidence type="ECO:0000259" key="2">
    <source>
        <dbReference type="Pfam" id="PF00892"/>
    </source>
</evidence>
<dbReference type="EMBL" id="AP026563">
    <property type="protein sequence ID" value="BDP44501.1"/>
    <property type="molecule type" value="Genomic_DNA"/>
</dbReference>
<dbReference type="SUPFAM" id="SSF103481">
    <property type="entry name" value="Multidrug resistance efflux transporter EmrE"/>
    <property type="match status" value="2"/>
</dbReference>
<dbReference type="Pfam" id="PF00892">
    <property type="entry name" value="EamA"/>
    <property type="match status" value="2"/>
</dbReference>
<dbReference type="Proteomes" id="UP001064971">
    <property type="component" value="Plasmid pDAETH-3"/>
</dbReference>
<evidence type="ECO:0000313" key="4">
    <source>
        <dbReference type="Proteomes" id="UP001064971"/>
    </source>
</evidence>
<keyword evidence="4" id="KW-1185">Reference proteome</keyword>
<dbReference type="Gene3D" id="1.10.3730.20">
    <property type="match status" value="1"/>
</dbReference>
<protein>
    <submittedName>
        <fullName evidence="3">Membrane protein</fullName>
    </submittedName>
</protein>
<feature type="transmembrane region" description="Helical" evidence="1">
    <location>
        <begin position="276"/>
        <end position="296"/>
    </location>
</feature>
<sequence length="299" mass="31037">MSSAGAQGARSGLDLTLVLAAAVTLILWASAFPGIRAGLAGYEPAHLVVLRFLVASLALLLIAPFARVRVPQRRHLPHLLLLGGVGITAYNLALSWGETHVTAGAASLLVNTGPIFTALLALMFLGERLRPWGWLGLLVSFSGAGVIALTSGDGLALNPWALLVLLAAVLQASSFILQKPLFTHYRPLELTCYAIWGGTGLSLVFLPGLGGAVREAPLHATLAVVYLGLFPAALAYLAWAVVLSRLPAGRAGSLLYAVPVLAFGIAWVWLGEVPTLGAVLGGVLALGGVVLVNTLGRTR</sequence>
<keyword evidence="1" id="KW-0812">Transmembrane</keyword>
<dbReference type="InterPro" id="IPR052756">
    <property type="entry name" value="Alkyne_AA_exporter"/>
</dbReference>
<keyword evidence="1" id="KW-0472">Membrane</keyword>
<keyword evidence="1" id="KW-1133">Transmembrane helix</keyword>
<feature type="transmembrane region" description="Helical" evidence="1">
    <location>
        <begin position="254"/>
        <end position="270"/>
    </location>
</feature>
<dbReference type="PANTHER" id="PTHR12715:SF4">
    <property type="entry name" value="EAMA DOMAIN-CONTAINING PROTEIN"/>
    <property type="match status" value="1"/>
</dbReference>
<feature type="transmembrane region" description="Helical" evidence="1">
    <location>
        <begin position="190"/>
        <end position="210"/>
    </location>
</feature>
<name>A0ABM8AKZ0_9DEIO</name>
<organism evidence="3 4">
    <name type="scientific">Deinococcus aetherius</name>
    <dbReference type="NCBI Taxonomy" id="200252"/>
    <lineage>
        <taxon>Bacteria</taxon>
        <taxon>Thermotogati</taxon>
        <taxon>Deinococcota</taxon>
        <taxon>Deinococci</taxon>
        <taxon>Deinococcales</taxon>
        <taxon>Deinococcaceae</taxon>
        <taxon>Deinococcus</taxon>
    </lineage>
</organism>
<gene>
    <name evidence="3" type="ORF">DAETH_44700</name>
</gene>
<feature type="domain" description="EamA" evidence="2">
    <location>
        <begin position="18"/>
        <end position="147"/>
    </location>
</feature>